<name>A1CLM8_ASPCL</name>
<dbReference type="Proteomes" id="UP000006701">
    <property type="component" value="Unassembled WGS sequence"/>
</dbReference>
<accession>A1CLM8</accession>
<protein>
    <recommendedName>
        <fullName evidence="1">Leucine-rich repeat domain-containing protein</fullName>
    </recommendedName>
</protein>
<gene>
    <name evidence="2" type="ORF">ACLA_077540</name>
</gene>
<dbReference type="VEuPathDB" id="FungiDB:ACLA_077540"/>
<evidence type="ECO:0000313" key="2">
    <source>
        <dbReference type="EMBL" id="EAW09007.1"/>
    </source>
</evidence>
<dbReference type="GeneID" id="4702639"/>
<evidence type="ECO:0000313" key="3">
    <source>
        <dbReference type="Proteomes" id="UP000006701"/>
    </source>
</evidence>
<dbReference type="AlphaFoldDB" id="A1CLM8"/>
<dbReference type="OrthoDB" id="5130616at2759"/>
<dbReference type="Pfam" id="PF24969">
    <property type="entry name" value="LRR_15"/>
    <property type="match status" value="1"/>
</dbReference>
<dbReference type="EMBL" id="DS027057">
    <property type="protein sequence ID" value="EAW09007.1"/>
    <property type="molecule type" value="Genomic_DNA"/>
</dbReference>
<proteinExistence type="predicted"/>
<sequence>MLAGLPAEIVLLIAESLENGSDVVNLARCSHQLHRITIHQAYRSIDIKHYCTVSLSTLVNTLFQKPKYAQRVQRLSFNKLQAHLHQDHDERPSAVRALSPFVMETVKELSSCPAEKNEWVAALSANTDPDEMSSDAWLAVLLCCVPNIEYLEMEWGSPSSVFSSRLLNRAALRRGAFSSRLLFTRLRETSIKSPYEELEPYPLEKVAPFFRFETMRKFRGSRLCDMDDRWPNRFSMMVPLGTSSVEHIELEQAHSARAFHTFIKACKNLKTFRHLQRRSYGTYLHSYSFHFPNMQYNRFSQFLERARRTLESLHLDHYYQEDGDDCNDWMTDWFGSLRSFKKLKHVHLRMRRFVVADYDTEKVVIGLKRLLPASIEHLSLSDLDGPQFCVAISELRRLVAARDRFPNLTAISLEGNWGGGYSARATSLPKREVMALSEKLWKDCERAGVSLNLRSNRAPVSRYGGLQERWVHYFLDG</sequence>
<keyword evidence="3" id="KW-1185">Reference proteome</keyword>
<dbReference type="HOGENOM" id="CLU_041313_0_0_1"/>
<reference evidence="2 3" key="1">
    <citation type="journal article" date="2008" name="PLoS Genet.">
        <title>Genomic islands in the pathogenic filamentous fungus Aspergillus fumigatus.</title>
        <authorList>
            <person name="Fedorova N.D."/>
            <person name="Khaldi N."/>
            <person name="Joardar V.S."/>
            <person name="Maiti R."/>
            <person name="Amedeo P."/>
            <person name="Anderson M.J."/>
            <person name="Crabtree J."/>
            <person name="Silva J.C."/>
            <person name="Badger J.H."/>
            <person name="Albarraq A."/>
            <person name="Angiuoli S."/>
            <person name="Bussey H."/>
            <person name="Bowyer P."/>
            <person name="Cotty P.J."/>
            <person name="Dyer P.S."/>
            <person name="Egan A."/>
            <person name="Galens K."/>
            <person name="Fraser-Liggett C.M."/>
            <person name="Haas B.J."/>
            <person name="Inman J.M."/>
            <person name="Kent R."/>
            <person name="Lemieux S."/>
            <person name="Malavazi I."/>
            <person name="Orvis J."/>
            <person name="Roemer T."/>
            <person name="Ronning C.M."/>
            <person name="Sundaram J.P."/>
            <person name="Sutton G."/>
            <person name="Turner G."/>
            <person name="Venter J.C."/>
            <person name="White O.R."/>
            <person name="Whitty B.R."/>
            <person name="Youngman P."/>
            <person name="Wolfe K.H."/>
            <person name="Goldman G.H."/>
            <person name="Wortman J.R."/>
            <person name="Jiang B."/>
            <person name="Denning D.W."/>
            <person name="Nierman W.C."/>
        </authorList>
    </citation>
    <scope>NUCLEOTIDE SEQUENCE [LARGE SCALE GENOMIC DNA]</scope>
    <source>
        <strain evidence="3">ATCC 1007 / CBS 513.65 / DSM 816 / NCTC 3887 / NRRL 1</strain>
    </source>
</reference>
<dbReference type="InterPro" id="IPR056867">
    <property type="entry name" value="LRR_15"/>
</dbReference>
<dbReference type="OMA" id="WYDSENS"/>
<feature type="domain" description="Leucine-rich repeat" evidence="1">
    <location>
        <begin position="57"/>
        <end position="399"/>
    </location>
</feature>
<evidence type="ECO:0000259" key="1">
    <source>
        <dbReference type="Pfam" id="PF24969"/>
    </source>
</evidence>
<dbReference type="eggNOG" id="ENOG502T1HW">
    <property type="taxonomic scope" value="Eukaryota"/>
</dbReference>
<dbReference type="KEGG" id="act:ACLA_077540"/>
<dbReference type="RefSeq" id="XP_001270433.1">
    <property type="nucleotide sequence ID" value="XM_001270432.1"/>
</dbReference>
<organism evidence="2 3">
    <name type="scientific">Aspergillus clavatus (strain ATCC 1007 / CBS 513.65 / DSM 816 / NCTC 3887 / NRRL 1 / QM 1276 / 107)</name>
    <dbReference type="NCBI Taxonomy" id="344612"/>
    <lineage>
        <taxon>Eukaryota</taxon>
        <taxon>Fungi</taxon>
        <taxon>Dikarya</taxon>
        <taxon>Ascomycota</taxon>
        <taxon>Pezizomycotina</taxon>
        <taxon>Eurotiomycetes</taxon>
        <taxon>Eurotiomycetidae</taxon>
        <taxon>Eurotiales</taxon>
        <taxon>Aspergillaceae</taxon>
        <taxon>Aspergillus</taxon>
        <taxon>Aspergillus subgen. Fumigati</taxon>
    </lineage>
</organism>